<dbReference type="PANTHER" id="PTHR12701">
    <property type="entry name" value="BCR-ASSOCIATED PROTEIN, BAP"/>
    <property type="match status" value="1"/>
</dbReference>
<dbReference type="GO" id="GO:0005789">
    <property type="term" value="C:endoplasmic reticulum membrane"/>
    <property type="evidence" value="ECO:0007669"/>
    <property type="project" value="UniProtKB-SubCell"/>
</dbReference>
<evidence type="ECO:0000256" key="2">
    <source>
        <dbReference type="ARBA" id="ARBA00007956"/>
    </source>
</evidence>
<evidence type="ECO:0000256" key="9">
    <source>
        <dbReference type="ARBA" id="ARBA00022989"/>
    </source>
</evidence>
<gene>
    <name evidence="15" type="ORF">AN1_LOCUS24443</name>
</gene>
<comment type="similarity">
    <text evidence="2">Belongs to the BCAP29/BCAP31 family.</text>
</comment>
<dbReference type="ExpressionAtlas" id="A0A654G7U9">
    <property type="expression patterns" value="baseline and differential"/>
</dbReference>
<evidence type="ECO:0000259" key="14">
    <source>
        <dbReference type="Pfam" id="PF05617"/>
    </source>
</evidence>
<feature type="transmembrane region" description="Helical" evidence="13">
    <location>
        <begin position="43"/>
        <end position="64"/>
    </location>
</feature>
<evidence type="ECO:0000256" key="10">
    <source>
        <dbReference type="ARBA" id="ARBA00023054"/>
    </source>
</evidence>
<evidence type="ECO:0000256" key="7">
    <source>
        <dbReference type="ARBA" id="ARBA00022824"/>
    </source>
</evidence>
<protein>
    <recommendedName>
        <fullName evidence="14">Prolamin-like domain-containing protein</fullName>
    </recommendedName>
</protein>
<evidence type="ECO:0000256" key="5">
    <source>
        <dbReference type="ARBA" id="ARBA00022703"/>
    </source>
</evidence>
<feature type="transmembrane region" description="Helical" evidence="13">
    <location>
        <begin position="241"/>
        <end position="261"/>
    </location>
</feature>
<dbReference type="FunFam" id="1.20.5.110:FF:000011">
    <property type="entry name" value="B-cell receptor-associated protein 29"/>
    <property type="match status" value="1"/>
</dbReference>
<evidence type="ECO:0000313" key="16">
    <source>
        <dbReference type="Proteomes" id="UP000426265"/>
    </source>
</evidence>
<keyword evidence="6" id="KW-0732">Signal</keyword>
<keyword evidence="3" id="KW-0813">Transport</keyword>
<reference evidence="15 16" key="1">
    <citation type="submission" date="2019-11" db="EMBL/GenBank/DDBJ databases">
        <authorList>
            <person name="Jiao W.-B."/>
            <person name="Schneeberger K."/>
        </authorList>
    </citation>
    <scope>NUCLEOTIDE SEQUENCE [LARGE SCALE GENOMIC DNA]</scope>
    <source>
        <strain evidence="16">cv. An-1</strain>
    </source>
</reference>
<evidence type="ECO:0000256" key="3">
    <source>
        <dbReference type="ARBA" id="ARBA00022448"/>
    </source>
</evidence>
<dbReference type="InterPro" id="IPR008502">
    <property type="entry name" value="Prolamin-like"/>
</dbReference>
<evidence type="ECO:0000256" key="6">
    <source>
        <dbReference type="ARBA" id="ARBA00022729"/>
    </source>
</evidence>
<evidence type="ECO:0000256" key="4">
    <source>
        <dbReference type="ARBA" id="ARBA00022692"/>
    </source>
</evidence>
<keyword evidence="9 13" id="KW-1133">Transmembrane helix</keyword>
<keyword evidence="5" id="KW-0053">Apoptosis</keyword>
<dbReference type="InterPro" id="IPR008417">
    <property type="entry name" value="BAP29/BAP31"/>
</dbReference>
<feature type="transmembrane region" description="Helical" evidence="13">
    <location>
        <begin position="84"/>
        <end position="104"/>
    </location>
</feature>
<feature type="coiled-coil region" evidence="12">
    <location>
        <begin position="107"/>
        <end position="211"/>
    </location>
</feature>
<dbReference type="GO" id="GO:0006886">
    <property type="term" value="P:intracellular protein transport"/>
    <property type="evidence" value="ECO:0007669"/>
    <property type="project" value="InterPro"/>
</dbReference>
<sequence length="351" mass="39532">MIHLLYTVIFAEMALILLLLFKTPLRKLIILTFDRIKRGRGPVVVKTIGTTVFVVLLSSIYSLVNIQRRSEDGAVLNPTDQVLASKHLLEASLMGFVLFLSLMIDRLHHYIRELRLLRKTMETAKKQNRGFEDGKTTSGEEVKALGEEIAALKAKIKTLESESESKGKELKGAQGETEALRKQADGFLMEYDRLLEDNQNLRNQLESIGHSPEGKKEVKHQIKLTNIAEEMIQNLNEQMDAFKITMLFIVVALVCAFVPAFSVEEAEANLLWNTCLVKITPKCALDIVAAVFENGTMPDPCCNDLVKEGKMCHDTLIKYIADKPMLIAHETEYLKKSDDLWKHCVSISKSA</sequence>
<keyword evidence="4 13" id="KW-0812">Transmembrane</keyword>
<evidence type="ECO:0000256" key="1">
    <source>
        <dbReference type="ARBA" id="ARBA00004477"/>
    </source>
</evidence>
<keyword evidence="7" id="KW-0256">Endoplasmic reticulum</keyword>
<dbReference type="Gene3D" id="1.20.5.110">
    <property type="match status" value="1"/>
</dbReference>
<keyword evidence="11 13" id="KW-0472">Membrane</keyword>
<keyword evidence="8" id="KW-0653">Protein transport</keyword>
<evidence type="ECO:0000256" key="12">
    <source>
        <dbReference type="SAM" id="Coils"/>
    </source>
</evidence>
<dbReference type="AlphaFoldDB" id="A0A654G7U9"/>
<evidence type="ECO:0000313" key="15">
    <source>
        <dbReference type="EMBL" id="VYS69056.1"/>
    </source>
</evidence>
<proteinExistence type="inferred from homology"/>
<name>A0A654G7U9_ARATH</name>
<evidence type="ECO:0000256" key="13">
    <source>
        <dbReference type="SAM" id="Phobius"/>
    </source>
</evidence>
<accession>A0A654G7U9</accession>
<dbReference type="EMBL" id="CACRSJ010000110">
    <property type="protein sequence ID" value="VYS69056.1"/>
    <property type="molecule type" value="Genomic_DNA"/>
</dbReference>
<feature type="domain" description="Prolamin-like" evidence="14">
    <location>
        <begin position="274"/>
        <end position="345"/>
    </location>
</feature>
<dbReference type="Pfam" id="PF05617">
    <property type="entry name" value="Prolamin_like"/>
    <property type="match status" value="1"/>
</dbReference>
<organism evidence="15 16">
    <name type="scientific">Arabidopsis thaliana</name>
    <name type="common">Mouse-ear cress</name>
    <dbReference type="NCBI Taxonomy" id="3702"/>
    <lineage>
        <taxon>Eukaryota</taxon>
        <taxon>Viridiplantae</taxon>
        <taxon>Streptophyta</taxon>
        <taxon>Embryophyta</taxon>
        <taxon>Tracheophyta</taxon>
        <taxon>Spermatophyta</taxon>
        <taxon>Magnoliopsida</taxon>
        <taxon>eudicotyledons</taxon>
        <taxon>Gunneridae</taxon>
        <taxon>Pentapetalae</taxon>
        <taxon>rosids</taxon>
        <taxon>malvids</taxon>
        <taxon>Brassicales</taxon>
        <taxon>Brassicaceae</taxon>
        <taxon>Camelineae</taxon>
        <taxon>Arabidopsis</taxon>
    </lineage>
</organism>
<dbReference type="PANTHER" id="PTHR12701:SF44">
    <property type="entry name" value="ENDOPLASMIC RETICULUM TRANSMEMBRANE PROTEIN"/>
    <property type="match status" value="1"/>
</dbReference>
<feature type="transmembrane region" description="Helical" evidence="13">
    <location>
        <begin position="6"/>
        <end position="22"/>
    </location>
</feature>
<evidence type="ECO:0000256" key="8">
    <source>
        <dbReference type="ARBA" id="ARBA00022927"/>
    </source>
</evidence>
<keyword evidence="10 12" id="KW-0175">Coiled coil</keyword>
<evidence type="ECO:0000256" key="11">
    <source>
        <dbReference type="ARBA" id="ARBA00023136"/>
    </source>
</evidence>
<dbReference type="Proteomes" id="UP000426265">
    <property type="component" value="Unassembled WGS sequence"/>
</dbReference>
<comment type="subcellular location">
    <subcellularLocation>
        <location evidence="1">Endoplasmic reticulum membrane</location>
        <topology evidence="1">Multi-pass membrane protein</topology>
    </subcellularLocation>
</comment>